<gene>
    <name evidence="3" type="ORF">C4D60_Mb08t08830</name>
</gene>
<evidence type="ECO:0000313" key="4">
    <source>
        <dbReference type="Proteomes" id="UP000317650"/>
    </source>
</evidence>
<dbReference type="EMBL" id="PYDT01000002">
    <property type="protein sequence ID" value="THU68910.1"/>
    <property type="molecule type" value="Genomic_DNA"/>
</dbReference>
<organism evidence="3 4">
    <name type="scientific">Musa balbisiana</name>
    <name type="common">Banana</name>
    <dbReference type="NCBI Taxonomy" id="52838"/>
    <lineage>
        <taxon>Eukaryota</taxon>
        <taxon>Viridiplantae</taxon>
        <taxon>Streptophyta</taxon>
        <taxon>Embryophyta</taxon>
        <taxon>Tracheophyta</taxon>
        <taxon>Spermatophyta</taxon>
        <taxon>Magnoliopsida</taxon>
        <taxon>Liliopsida</taxon>
        <taxon>Zingiberales</taxon>
        <taxon>Musaceae</taxon>
        <taxon>Musa</taxon>
    </lineage>
</organism>
<evidence type="ECO:0000313" key="3">
    <source>
        <dbReference type="EMBL" id="THU68910.1"/>
    </source>
</evidence>
<comment type="caution">
    <text evidence="3">The sequence shown here is derived from an EMBL/GenBank/DDBJ whole genome shotgun (WGS) entry which is preliminary data.</text>
</comment>
<dbReference type="Proteomes" id="UP000317650">
    <property type="component" value="Chromosome 8"/>
</dbReference>
<feature type="coiled-coil region" evidence="1">
    <location>
        <begin position="123"/>
        <end position="164"/>
    </location>
</feature>
<accession>A0A4S8K2D5</accession>
<feature type="region of interest" description="Disordered" evidence="2">
    <location>
        <begin position="1"/>
        <end position="22"/>
    </location>
</feature>
<name>A0A4S8K2D5_MUSBA</name>
<sequence length="196" mass="22183">MISDHLLSGNNSVSGDDDSVESQNFQLSAAETEKQHICSMKQKEHMGLKPSNDCVGKETHNPVASQSIKSEIYEATISTSLEDEYKVMMEDFDQRNGWGSAYDYVVLRQPGMNITSQEAKLKLEQALEKRIMMKAEESELEMQIKVLKEEITAIEARVMDLESVAELCCFLHAINRDSLILFRKHKHVSMVDVAIL</sequence>
<keyword evidence="4" id="KW-1185">Reference proteome</keyword>
<keyword evidence="1" id="KW-0175">Coiled coil</keyword>
<evidence type="ECO:0000256" key="1">
    <source>
        <dbReference type="SAM" id="Coils"/>
    </source>
</evidence>
<dbReference type="AlphaFoldDB" id="A0A4S8K2D5"/>
<proteinExistence type="predicted"/>
<evidence type="ECO:0000256" key="2">
    <source>
        <dbReference type="SAM" id="MobiDB-lite"/>
    </source>
</evidence>
<reference evidence="3 4" key="1">
    <citation type="journal article" date="2019" name="Nat. Plants">
        <title>Genome sequencing of Musa balbisiana reveals subgenome evolution and function divergence in polyploid bananas.</title>
        <authorList>
            <person name="Yao X."/>
        </authorList>
    </citation>
    <scope>NUCLEOTIDE SEQUENCE [LARGE SCALE GENOMIC DNA]</scope>
    <source>
        <strain evidence="4">cv. DH-PKW</strain>
        <tissue evidence="3">Leaves</tissue>
    </source>
</reference>
<protein>
    <submittedName>
        <fullName evidence="3">Uncharacterized protein</fullName>
    </submittedName>
</protein>